<evidence type="ECO:0000313" key="9">
    <source>
        <dbReference type="Proteomes" id="UP000515860"/>
    </source>
</evidence>
<dbReference type="InterPro" id="IPR036291">
    <property type="entry name" value="NAD(P)-bd_dom_sf"/>
</dbReference>
<keyword evidence="9" id="KW-1185">Reference proteome</keyword>
<evidence type="ECO:0000313" key="8">
    <source>
        <dbReference type="EMBL" id="QNM08094.1"/>
    </source>
</evidence>
<sequence>MKIEAAVVHEVNGPYLIEEVELAAPRADEVLVKVSASGICHTDVGAQKGDFGNIFPIVLGHEGSGVVMEAGSGVKEFKPGDRVAMSFSWCGECPACSTGRSWGCSRLYDLNFAGHDYYGGTPLSRNGERVSCFFGQSSFASHAVVHKNNLVRVPDGMDLRIAAPVGCGIQTGAGSVLNYLRPVPGNGIVVSGCGGVGMSALMAARLCGCDPIVAVDVVDSRLELALELGATRAVNAKRENPVQAVHELTGGRGVEYAVECSGIGECIRTAVNCTGAFGVIAVCGAAYDLRINFHEEVTAMHRTLTGIIEGHSNPKLFIPKLLSFYEKGLFPIDKLIKFYDFKDIEQAVEDSVQGIALKPVLVMGS</sequence>
<dbReference type="EMBL" id="CP060635">
    <property type="protein sequence ID" value="QNM08094.1"/>
    <property type="molecule type" value="Genomic_DNA"/>
</dbReference>
<accession>A0A7G9GBB2</accession>
<name>A0A7G9GBB2_9FIRM</name>
<dbReference type="PANTHER" id="PTHR43350:SF2">
    <property type="entry name" value="GROES-LIKE ZINC-BINDING ALCOHOL DEHYDROGENASE FAMILY PROTEIN"/>
    <property type="match status" value="1"/>
</dbReference>
<dbReference type="GO" id="GO:0016491">
    <property type="term" value="F:oxidoreductase activity"/>
    <property type="evidence" value="ECO:0007669"/>
    <property type="project" value="UniProtKB-KW"/>
</dbReference>
<evidence type="ECO:0000256" key="5">
    <source>
        <dbReference type="ARBA" id="ARBA00023002"/>
    </source>
</evidence>
<dbReference type="Pfam" id="PF00107">
    <property type="entry name" value="ADH_zinc_N"/>
    <property type="match status" value="1"/>
</dbReference>
<dbReference type="SUPFAM" id="SSF50129">
    <property type="entry name" value="GroES-like"/>
    <property type="match status" value="1"/>
</dbReference>
<organism evidence="8 9">
    <name type="scientific">Wansuia hejianensis</name>
    <dbReference type="NCBI Taxonomy" id="2763667"/>
    <lineage>
        <taxon>Bacteria</taxon>
        <taxon>Bacillati</taxon>
        <taxon>Bacillota</taxon>
        <taxon>Clostridia</taxon>
        <taxon>Lachnospirales</taxon>
        <taxon>Lachnospiraceae</taxon>
        <taxon>Wansuia</taxon>
    </lineage>
</organism>
<protein>
    <submittedName>
        <fullName evidence="8">NAD(P)-dependent alcohol dehydrogenase</fullName>
    </submittedName>
</protein>
<dbReference type="AlphaFoldDB" id="A0A7G9GBB2"/>
<dbReference type="InterPro" id="IPR011032">
    <property type="entry name" value="GroES-like_sf"/>
</dbReference>
<dbReference type="KEGG" id="whj:H9Q79_14540"/>
<keyword evidence="4 6" id="KW-0862">Zinc</keyword>
<dbReference type="SMART" id="SM00829">
    <property type="entry name" value="PKS_ER"/>
    <property type="match status" value="1"/>
</dbReference>
<evidence type="ECO:0000256" key="2">
    <source>
        <dbReference type="ARBA" id="ARBA00008072"/>
    </source>
</evidence>
<dbReference type="Gene3D" id="3.40.50.720">
    <property type="entry name" value="NAD(P)-binding Rossmann-like Domain"/>
    <property type="match status" value="1"/>
</dbReference>
<dbReference type="GO" id="GO:0008270">
    <property type="term" value="F:zinc ion binding"/>
    <property type="evidence" value="ECO:0007669"/>
    <property type="project" value="InterPro"/>
</dbReference>
<evidence type="ECO:0000259" key="7">
    <source>
        <dbReference type="SMART" id="SM00829"/>
    </source>
</evidence>
<dbReference type="RefSeq" id="WP_249328607.1">
    <property type="nucleotide sequence ID" value="NZ_CP060635.1"/>
</dbReference>
<dbReference type="CDD" id="cd08278">
    <property type="entry name" value="benzyl_alcohol_DH"/>
    <property type="match status" value="1"/>
</dbReference>
<feature type="domain" description="Enoyl reductase (ER)" evidence="7">
    <location>
        <begin position="9"/>
        <end position="357"/>
    </location>
</feature>
<dbReference type="PANTHER" id="PTHR43350">
    <property type="entry name" value="NAD-DEPENDENT ALCOHOL DEHYDROGENASE"/>
    <property type="match status" value="1"/>
</dbReference>
<keyword evidence="3 6" id="KW-0479">Metal-binding</keyword>
<gene>
    <name evidence="8" type="ORF">H9Q79_14540</name>
</gene>
<keyword evidence="5" id="KW-0560">Oxidoreductase</keyword>
<comment type="similarity">
    <text evidence="2 6">Belongs to the zinc-containing alcohol dehydrogenase family.</text>
</comment>
<reference evidence="8 9" key="1">
    <citation type="submission" date="2020-08" db="EMBL/GenBank/DDBJ databases">
        <authorList>
            <person name="Liu C."/>
            <person name="Sun Q."/>
        </authorList>
    </citation>
    <scope>NUCLEOTIDE SEQUENCE [LARGE SCALE GENOMIC DNA]</scope>
    <source>
        <strain evidence="8 9">NSJ-29</strain>
    </source>
</reference>
<dbReference type="InterPro" id="IPR002328">
    <property type="entry name" value="ADH_Zn_CS"/>
</dbReference>
<dbReference type="PROSITE" id="PS00059">
    <property type="entry name" value="ADH_ZINC"/>
    <property type="match status" value="1"/>
</dbReference>
<comment type="cofactor">
    <cofactor evidence="1 6">
        <name>Zn(2+)</name>
        <dbReference type="ChEBI" id="CHEBI:29105"/>
    </cofactor>
</comment>
<dbReference type="Gene3D" id="3.90.180.10">
    <property type="entry name" value="Medium-chain alcohol dehydrogenases, catalytic domain"/>
    <property type="match status" value="1"/>
</dbReference>
<evidence type="ECO:0000256" key="1">
    <source>
        <dbReference type="ARBA" id="ARBA00001947"/>
    </source>
</evidence>
<evidence type="ECO:0000256" key="6">
    <source>
        <dbReference type="RuleBase" id="RU361277"/>
    </source>
</evidence>
<evidence type="ECO:0000256" key="4">
    <source>
        <dbReference type="ARBA" id="ARBA00022833"/>
    </source>
</evidence>
<evidence type="ECO:0000256" key="3">
    <source>
        <dbReference type="ARBA" id="ARBA00022723"/>
    </source>
</evidence>
<dbReference type="InterPro" id="IPR020843">
    <property type="entry name" value="ER"/>
</dbReference>
<dbReference type="SUPFAM" id="SSF51735">
    <property type="entry name" value="NAD(P)-binding Rossmann-fold domains"/>
    <property type="match status" value="1"/>
</dbReference>
<dbReference type="Proteomes" id="UP000515860">
    <property type="component" value="Chromosome"/>
</dbReference>
<dbReference type="Pfam" id="PF08240">
    <property type="entry name" value="ADH_N"/>
    <property type="match status" value="1"/>
</dbReference>
<proteinExistence type="inferred from homology"/>
<dbReference type="InterPro" id="IPR013154">
    <property type="entry name" value="ADH-like_N"/>
</dbReference>
<dbReference type="InterPro" id="IPR013149">
    <property type="entry name" value="ADH-like_C"/>
</dbReference>